<dbReference type="Gene3D" id="3.10.200.10">
    <property type="entry name" value="Alpha carbonic anhydrase"/>
    <property type="match status" value="1"/>
</dbReference>
<comment type="similarity">
    <text evidence="1 4">Belongs to the alpha-carbonic anhydrase family.</text>
</comment>
<name>A0ABN8HRG8_9NEOP</name>
<feature type="non-terminal residue" evidence="6">
    <location>
        <position position="302"/>
    </location>
</feature>
<dbReference type="PANTHER" id="PTHR18952:SF124">
    <property type="entry name" value="CARBONIC ANHYDRASE 7"/>
    <property type="match status" value="1"/>
</dbReference>
<dbReference type="Proteomes" id="UP000837857">
    <property type="component" value="Chromosome 12"/>
</dbReference>
<feature type="domain" description="Alpha-carbonic anhydrase" evidence="5">
    <location>
        <begin position="1"/>
        <end position="264"/>
    </location>
</feature>
<dbReference type="SMART" id="SM01057">
    <property type="entry name" value="Carb_anhydrase"/>
    <property type="match status" value="1"/>
</dbReference>
<accession>A0ABN8HRG8</accession>
<evidence type="ECO:0000256" key="4">
    <source>
        <dbReference type="RuleBase" id="RU367011"/>
    </source>
</evidence>
<dbReference type="SUPFAM" id="SSF51069">
    <property type="entry name" value="Carbonic anhydrase"/>
    <property type="match status" value="1"/>
</dbReference>
<evidence type="ECO:0000313" key="6">
    <source>
        <dbReference type="EMBL" id="CAH2040147.1"/>
    </source>
</evidence>
<dbReference type="InterPro" id="IPR036398">
    <property type="entry name" value="CA_dom_sf"/>
</dbReference>
<dbReference type="Pfam" id="PF00194">
    <property type="entry name" value="Carb_anhydrase"/>
    <property type="match status" value="1"/>
</dbReference>
<evidence type="ECO:0000256" key="3">
    <source>
        <dbReference type="ARBA" id="ARBA00022833"/>
    </source>
</evidence>
<evidence type="ECO:0000256" key="1">
    <source>
        <dbReference type="ARBA" id="ARBA00010718"/>
    </source>
</evidence>
<dbReference type="InterPro" id="IPR018338">
    <property type="entry name" value="Carbonic_anhydrase_a-class_CS"/>
</dbReference>
<dbReference type="EMBL" id="OW152824">
    <property type="protein sequence ID" value="CAH2040147.1"/>
    <property type="molecule type" value="Genomic_DNA"/>
</dbReference>
<reference evidence="6" key="1">
    <citation type="submission" date="2022-03" db="EMBL/GenBank/DDBJ databases">
        <authorList>
            <person name="Martin H S."/>
        </authorList>
    </citation>
    <scope>NUCLEOTIDE SEQUENCE</scope>
</reference>
<keyword evidence="7" id="KW-1185">Reference proteome</keyword>
<dbReference type="PANTHER" id="PTHR18952">
    <property type="entry name" value="CARBONIC ANHYDRASE"/>
    <property type="match status" value="1"/>
</dbReference>
<protein>
    <recommendedName>
        <fullName evidence="4">Carbonic anhydrase</fullName>
        <ecNumber evidence="4">4.2.1.1</ecNumber>
    </recommendedName>
</protein>
<organism evidence="6 7">
    <name type="scientific">Iphiclides podalirius</name>
    <name type="common">scarce swallowtail</name>
    <dbReference type="NCBI Taxonomy" id="110791"/>
    <lineage>
        <taxon>Eukaryota</taxon>
        <taxon>Metazoa</taxon>
        <taxon>Ecdysozoa</taxon>
        <taxon>Arthropoda</taxon>
        <taxon>Hexapoda</taxon>
        <taxon>Insecta</taxon>
        <taxon>Pterygota</taxon>
        <taxon>Neoptera</taxon>
        <taxon>Endopterygota</taxon>
        <taxon>Lepidoptera</taxon>
        <taxon>Glossata</taxon>
        <taxon>Ditrysia</taxon>
        <taxon>Papilionoidea</taxon>
        <taxon>Papilionidae</taxon>
        <taxon>Papilioninae</taxon>
        <taxon>Iphiclides</taxon>
    </lineage>
</organism>
<evidence type="ECO:0000256" key="2">
    <source>
        <dbReference type="ARBA" id="ARBA00022723"/>
    </source>
</evidence>
<gene>
    <name evidence="6" type="ORF">IPOD504_LOCUS2319</name>
</gene>
<dbReference type="PROSITE" id="PS51144">
    <property type="entry name" value="ALPHA_CA_2"/>
    <property type="match status" value="1"/>
</dbReference>
<proteinExistence type="inferred from homology"/>
<comment type="function">
    <text evidence="4">Reversible hydration of carbon dioxide.</text>
</comment>
<comment type="catalytic activity">
    <reaction evidence="4">
        <text>hydrogencarbonate + H(+) = CO2 + H2O</text>
        <dbReference type="Rhea" id="RHEA:10748"/>
        <dbReference type="ChEBI" id="CHEBI:15377"/>
        <dbReference type="ChEBI" id="CHEBI:15378"/>
        <dbReference type="ChEBI" id="CHEBI:16526"/>
        <dbReference type="ChEBI" id="CHEBI:17544"/>
        <dbReference type="EC" id="4.2.1.1"/>
    </reaction>
</comment>
<comment type="cofactor">
    <cofactor evidence="4">
        <name>Zn(2+)</name>
        <dbReference type="ChEBI" id="CHEBI:29105"/>
    </cofactor>
</comment>
<keyword evidence="2 4" id="KW-0479">Metal-binding</keyword>
<dbReference type="InterPro" id="IPR001148">
    <property type="entry name" value="CA_dom"/>
</dbReference>
<dbReference type="CDD" id="cd00326">
    <property type="entry name" value="alpha_CA"/>
    <property type="match status" value="1"/>
</dbReference>
<dbReference type="EC" id="4.2.1.1" evidence="4"/>
<dbReference type="PROSITE" id="PS00162">
    <property type="entry name" value="ALPHA_CA_1"/>
    <property type="match status" value="1"/>
</dbReference>
<keyword evidence="3 4" id="KW-0862">Zinc</keyword>
<evidence type="ECO:0000313" key="7">
    <source>
        <dbReference type="Proteomes" id="UP000837857"/>
    </source>
</evidence>
<dbReference type="InterPro" id="IPR023561">
    <property type="entry name" value="Carbonic_anhydrase_a-class"/>
</dbReference>
<evidence type="ECO:0000259" key="5">
    <source>
        <dbReference type="PROSITE" id="PS51144"/>
    </source>
</evidence>
<keyword evidence="4" id="KW-0456">Lyase</keyword>
<sequence length="302" mass="34603">MPRHFVCLLLYLDERNWPGPKCNGVGTRQSPIDIRTSDVIKDFGKEFVKHGALEFDGYQQVLLTAINNDYTVMFSTEGDRVSQPKIRGGPLAHEYRLEQMHLHWLSEHAIDGIKFPVEIHFVHVRADLDVKRALKRKDGLAILATFCKIINNEEQTETSFDDLTFILSRLERVGRRVSGSLLNLTKLFSPTPSLYYTYSGSLTSPLCNEVVTWIVFPEHIYLTEAQVSLATLPLQYNLLEKVREGRYNFRRLQRLDGRRVYQPPSDFLVEPLIVTSLRNAVNTVTEFFANITKYGGLLIPVS</sequence>